<evidence type="ECO:0000313" key="1">
    <source>
        <dbReference type="EMBL" id="GID49190.1"/>
    </source>
</evidence>
<organism evidence="1">
    <name type="scientific">Actinoplanes campanulatus</name>
    <dbReference type="NCBI Taxonomy" id="113559"/>
    <lineage>
        <taxon>Bacteria</taxon>
        <taxon>Bacillati</taxon>
        <taxon>Actinomycetota</taxon>
        <taxon>Actinomycetes</taxon>
        <taxon>Micromonosporales</taxon>
        <taxon>Micromonosporaceae</taxon>
        <taxon>Actinoplanes</taxon>
    </lineage>
</organism>
<reference evidence="1" key="1">
    <citation type="submission" date="2021-01" db="EMBL/GenBank/DDBJ databases">
        <title>Whole genome shotgun sequence of Actinoplanes capillaceus NBRC 16408.</title>
        <authorList>
            <person name="Komaki H."/>
            <person name="Tamura T."/>
        </authorList>
    </citation>
    <scope>NUCLEOTIDE SEQUENCE [LARGE SCALE GENOMIC DNA]</scope>
    <source>
        <strain evidence="1">NBRC 16408</strain>
    </source>
</reference>
<accession>A0ABQ3WSG3</accession>
<name>A0ABQ3WSG3_9ACTN</name>
<protein>
    <submittedName>
        <fullName evidence="1">Uncharacterized protein</fullName>
    </submittedName>
</protein>
<comment type="caution">
    <text evidence="1">The sequence shown here is derived from an EMBL/GenBank/DDBJ whole genome shotgun (WGS) entry which is preliminary data.</text>
</comment>
<dbReference type="EMBL" id="BOMF01000122">
    <property type="protein sequence ID" value="GID49190.1"/>
    <property type="molecule type" value="Genomic_DNA"/>
</dbReference>
<proteinExistence type="predicted"/>
<sequence>MIDMGFNVSEGGTGHVRVAPISIMGAHAIKCSDIDTPDPPPGRVTDGDSRYPIAGCCGDVQLEATAVDPDRGSRRARIQRQVDSALTLRRLLSDAQPLATMWTDYDRT</sequence>
<gene>
    <name evidence="1" type="ORF">Aca07nite_64650</name>
</gene>